<dbReference type="Proteomes" id="UP000299102">
    <property type="component" value="Unassembled WGS sequence"/>
</dbReference>
<sequence>MLLRLRTIQDSELTGTANVDNRRWARDSEERAGRAHAAPSIATAAELVPCATHASSRKAMASRNPVERFPFNTYLDTVARLAAGG</sequence>
<organism evidence="1 2">
    <name type="scientific">Eumeta variegata</name>
    <name type="common">Bagworm moth</name>
    <name type="synonym">Eumeta japonica</name>
    <dbReference type="NCBI Taxonomy" id="151549"/>
    <lineage>
        <taxon>Eukaryota</taxon>
        <taxon>Metazoa</taxon>
        <taxon>Ecdysozoa</taxon>
        <taxon>Arthropoda</taxon>
        <taxon>Hexapoda</taxon>
        <taxon>Insecta</taxon>
        <taxon>Pterygota</taxon>
        <taxon>Neoptera</taxon>
        <taxon>Endopterygota</taxon>
        <taxon>Lepidoptera</taxon>
        <taxon>Glossata</taxon>
        <taxon>Ditrysia</taxon>
        <taxon>Tineoidea</taxon>
        <taxon>Psychidae</taxon>
        <taxon>Oiketicinae</taxon>
        <taxon>Eumeta</taxon>
    </lineage>
</organism>
<dbReference type="AlphaFoldDB" id="A0A4C1V0Z5"/>
<protein>
    <submittedName>
        <fullName evidence="1">Uncharacterized protein</fullName>
    </submittedName>
</protein>
<proteinExistence type="predicted"/>
<accession>A0A4C1V0Z5</accession>
<comment type="caution">
    <text evidence="1">The sequence shown here is derived from an EMBL/GenBank/DDBJ whole genome shotgun (WGS) entry which is preliminary data.</text>
</comment>
<evidence type="ECO:0000313" key="1">
    <source>
        <dbReference type="EMBL" id="GBP31937.1"/>
    </source>
</evidence>
<gene>
    <name evidence="1" type="ORF">EVAR_18476_1</name>
</gene>
<name>A0A4C1V0Z5_EUMVA</name>
<reference evidence="1 2" key="1">
    <citation type="journal article" date="2019" name="Commun. Biol.">
        <title>The bagworm genome reveals a unique fibroin gene that provides high tensile strength.</title>
        <authorList>
            <person name="Kono N."/>
            <person name="Nakamura H."/>
            <person name="Ohtoshi R."/>
            <person name="Tomita M."/>
            <person name="Numata K."/>
            <person name="Arakawa K."/>
        </authorList>
    </citation>
    <scope>NUCLEOTIDE SEQUENCE [LARGE SCALE GENOMIC DNA]</scope>
</reference>
<keyword evidence="2" id="KW-1185">Reference proteome</keyword>
<dbReference type="EMBL" id="BGZK01000253">
    <property type="protein sequence ID" value="GBP31937.1"/>
    <property type="molecule type" value="Genomic_DNA"/>
</dbReference>
<evidence type="ECO:0000313" key="2">
    <source>
        <dbReference type="Proteomes" id="UP000299102"/>
    </source>
</evidence>